<reference evidence="2 3" key="1">
    <citation type="journal article" date="2021" name="MBio">
        <title>A New Model Trypanosomatid, Novymonas esmeraldas: Genomic Perception of Its 'Candidatus Pandoraea novymonadis' Endosymbiont.</title>
        <authorList>
            <person name="Zakharova A."/>
            <person name="Saura A."/>
            <person name="Butenko A."/>
            <person name="Podesvova L."/>
            <person name="Warmusova S."/>
            <person name="Kostygov A.Y."/>
            <person name="Nenarokova A."/>
            <person name="Lukes J."/>
            <person name="Opperdoes F.R."/>
            <person name="Yurchenko V."/>
        </authorList>
    </citation>
    <scope>NUCLEOTIDE SEQUENCE [LARGE SCALE GENOMIC DNA]</scope>
    <source>
        <strain evidence="2 3">E262AT.01</strain>
    </source>
</reference>
<gene>
    <name evidence="2" type="ORF">NESM_000335100</name>
</gene>
<feature type="region of interest" description="Disordered" evidence="1">
    <location>
        <begin position="169"/>
        <end position="200"/>
    </location>
</feature>
<keyword evidence="3" id="KW-1185">Reference proteome</keyword>
<feature type="compositionally biased region" description="Low complexity" evidence="1">
    <location>
        <begin position="357"/>
        <end position="371"/>
    </location>
</feature>
<dbReference type="Proteomes" id="UP001430356">
    <property type="component" value="Unassembled WGS sequence"/>
</dbReference>
<feature type="compositionally biased region" description="Basic and acidic residues" evidence="1">
    <location>
        <begin position="347"/>
        <end position="356"/>
    </location>
</feature>
<feature type="compositionally biased region" description="Low complexity" evidence="1">
    <location>
        <begin position="396"/>
        <end position="426"/>
    </location>
</feature>
<evidence type="ECO:0000313" key="3">
    <source>
        <dbReference type="Proteomes" id="UP001430356"/>
    </source>
</evidence>
<proteinExistence type="predicted"/>
<feature type="compositionally biased region" description="Low complexity" evidence="1">
    <location>
        <begin position="38"/>
        <end position="56"/>
    </location>
</feature>
<sequence>MGDSPPPPSQELRMDIDSIEGDAPQPLAPHYDPPNGFATSVAAAAESPPSLPSLRAQGEDLRAGVQAARRASSPPAHDCVSGSSSPRHSIVKTRRSSATTVPTAHVSRRDSIRHPYSLASPRAENGIRNGHGDAPAGNGGGAPKSEDNMVLYRPVPQSRRRSAAIAVLSRSAAAGSPRPVNTTVSASPEHPETAAAPAPTTQADVKRYVATVMDQYTAMLEAWEPRVSVAEVYRDKPVRTGGHPAPARSRDRGVLERIQCSLESFLLQVEDAKSLLTQTCDDVPLTKSGRRGNVNSWREYCSRHQGALSDAEIAARLMQERVDKVLSAGRKDIMWMMYTRTASPRITSERGARSGSRDSASARTSSRPALRGASQPGTPRQHNTAATDEVRRGRSVRSARSARSGTAAAEASPPSVSPVGDGSASPYARHAVQRGTGAIRPGHTGLVSPAHAGVVPVDQPRRPWSGGPHSARRTVDVSTAPSSAATPPRRRPPHQSHRLLALHPDTVLQPPTMSTCNTYDSQTPYGRLSPQRRSASPGTRHSPTRSTIALSMPRGETAESSSGAPSHGALLPSSARQAVVVPPQLRTYSSPRGTTAAAAIPTAPTLHPLRHRQLLEVIEHYEKNAATLQRGDLQRARSCFHELYGETAGLHQYCQWIDDVAIKALRGS</sequence>
<feature type="compositionally biased region" description="Low complexity" evidence="1">
    <location>
        <begin position="478"/>
        <end position="487"/>
    </location>
</feature>
<feature type="region of interest" description="Disordered" evidence="1">
    <location>
        <begin position="1"/>
        <end position="146"/>
    </location>
</feature>
<feature type="compositionally biased region" description="Low complexity" evidence="1">
    <location>
        <begin position="185"/>
        <end position="200"/>
    </location>
</feature>
<protein>
    <submittedName>
        <fullName evidence="2">Uncharacterized protein</fullName>
    </submittedName>
</protein>
<feature type="region of interest" description="Disordered" evidence="1">
    <location>
        <begin position="345"/>
        <end position="570"/>
    </location>
</feature>
<evidence type="ECO:0000313" key="2">
    <source>
        <dbReference type="EMBL" id="KAK7194210.1"/>
    </source>
</evidence>
<organism evidence="2 3">
    <name type="scientific">Novymonas esmeraldas</name>
    <dbReference type="NCBI Taxonomy" id="1808958"/>
    <lineage>
        <taxon>Eukaryota</taxon>
        <taxon>Discoba</taxon>
        <taxon>Euglenozoa</taxon>
        <taxon>Kinetoplastea</taxon>
        <taxon>Metakinetoplastina</taxon>
        <taxon>Trypanosomatida</taxon>
        <taxon>Trypanosomatidae</taxon>
        <taxon>Novymonas</taxon>
    </lineage>
</organism>
<dbReference type="EMBL" id="JAECZO010000033">
    <property type="protein sequence ID" value="KAK7194210.1"/>
    <property type="molecule type" value="Genomic_DNA"/>
</dbReference>
<dbReference type="AlphaFoldDB" id="A0AAW0EMT4"/>
<feature type="compositionally biased region" description="Basic residues" evidence="1">
    <location>
        <begin position="488"/>
        <end position="497"/>
    </location>
</feature>
<name>A0AAW0EMT4_9TRYP</name>
<comment type="caution">
    <text evidence="2">The sequence shown here is derived from an EMBL/GenBank/DDBJ whole genome shotgun (WGS) entry which is preliminary data.</text>
</comment>
<feature type="compositionally biased region" description="Polar residues" evidence="1">
    <location>
        <begin position="375"/>
        <end position="386"/>
    </location>
</feature>
<evidence type="ECO:0000256" key="1">
    <source>
        <dbReference type="SAM" id="MobiDB-lite"/>
    </source>
</evidence>
<feature type="compositionally biased region" description="Polar residues" evidence="1">
    <location>
        <begin position="509"/>
        <end position="524"/>
    </location>
</feature>
<feature type="compositionally biased region" description="Polar residues" evidence="1">
    <location>
        <begin position="531"/>
        <end position="549"/>
    </location>
</feature>
<accession>A0AAW0EMT4</accession>